<dbReference type="EMBL" id="JACIEH010000001">
    <property type="protein sequence ID" value="MBB4097307.1"/>
    <property type="molecule type" value="Genomic_DNA"/>
</dbReference>
<keyword evidence="3" id="KW-1133">Transmembrane helix</keyword>
<dbReference type="Gene3D" id="3.30.1150.10">
    <property type="match status" value="1"/>
</dbReference>
<sequence length="237" mass="24903">MDMARPVAILALASGKWGKRSMVLGLVMALAMQAAPAVQDTPPPSKARKAKTRVISWQTDDDYPADALRKHQAGTVKYRMTIDATGKAIACHVTGSSGYSALDEKTCPLIVSNSRYEPARDDAGKDIASDLNGTFTWSIPGGAQTPNPVSALASDPLGLTIGLQAVPKSYANPALLRLVYAGEQPKACAVEIGTGNAKLDAIACDQAKAQVGPLKVDDAKLAQPDSRTVEVQFEATK</sequence>
<feature type="domain" description="TonB C-terminal" evidence="5">
    <location>
        <begin position="48"/>
        <end position="146"/>
    </location>
</feature>
<comment type="caution">
    <text evidence="6">The sequence shown here is derived from an EMBL/GenBank/DDBJ whole genome shotgun (WGS) entry which is preliminary data.</text>
</comment>
<dbReference type="GO" id="GO:0016020">
    <property type="term" value="C:membrane"/>
    <property type="evidence" value="ECO:0007669"/>
    <property type="project" value="UniProtKB-SubCell"/>
</dbReference>
<dbReference type="InterPro" id="IPR037682">
    <property type="entry name" value="TonB_C"/>
</dbReference>
<evidence type="ECO:0000256" key="1">
    <source>
        <dbReference type="ARBA" id="ARBA00004167"/>
    </source>
</evidence>
<comment type="subcellular location">
    <subcellularLocation>
        <location evidence="1">Membrane</location>
        <topology evidence="1">Single-pass membrane protein</topology>
    </subcellularLocation>
</comment>
<accession>A0A7W6JRS8</accession>
<dbReference type="Proteomes" id="UP000557392">
    <property type="component" value="Unassembled WGS sequence"/>
</dbReference>
<evidence type="ECO:0000313" key="6">
    <source>
        <dbReference type="EMBL" id="MBB4097307.1"/>
    </source>
</evidence>
<dbReference type="AlphaFoldDB" id="A0A7W6JRS8"/>
<keyword evidence="4" id="KW-0472">Membrane</keyword>
<keyword evidence="7" id="KW-1185">Reference proteome</keyword>
<dbReference type="RefSeq" id="WP_183994836.1">
    <property type="nucleotide sequence ID" value="NZ_JACIEH010000001.1"/>
</dbReference>
<dbReference type="SUPFAM" id="SSF74653">
    <property type="entry name" value="TolA/TonB C-terminal domain"/>
    <property type="match status" value="1"/>
</dbReference>
<evidence type="ECO:0000259" key="5">
    <source>
        <dbReference type="PROSITE" id="PS52015"/>
    </source>
</evidence>
<dbReference type="PROSITE" id="PS52015">
    <property type="entry name" value="TONB_CTD"/>
    <property type="match status" value="1"/>
</dbReference>
<gene>
    <name evidence="6" type="ORF">GGR46_000840</name>
</gene>
<organism evidence="6 7">
    <name type="scientific">Sphingomonas kyeonggiensis</name>
    <dbReference type="NCBI Taxonomy" id="1268553"/>
    <lineage>
        <taxon>Bacteria</taxon>
        <taxon>Pseudomonadati</taxon>
        <taxon>Pseudomonadota</taxon>
        <taxon>Alphaproteobacteria</taxon>
        <taxon>Sphingomonadales</taxon>
        <taxon>Sphingomonadaceae</taxon>
        <taxon>Sphingomonas</taxon>
    </lineage>
</organism>
<reference evidence="6 7" key="1">
    <citation type="submission" date="2020-08" db="EMBL/GenBank/DDBJ databases">
        <title>Genomic Encyclopedia of Type Strains, Phase IV (KMG-IV): sequencing the most valuable type-strain genomes for metagenomic binning, comparative biology and taxonomic classification.</title>
        <authorList>
            <person name="Goeker M."/>
        </authorList>
    </citation>
    <scope>NUCLEOTIDE SEQUENCE [LARGE SCALE GENOMIC DNA]</scope>
    <source>
        <strain evidence="6 7">DSM 101806</strain>
    </source>
</reference>
<dbReference type="InterPro" id="IPR006260">
    <property type="entry name" value="TonB/TolA_C"/>
</dbReference>
<keyword evidence="2" id="KW-0812">Transmembrane</keyword>
<dbReference type="Pfam" id="PF03544">
    <property type="entry name" value="TonB_C"/>
    <property type="match status" value="1"/>
</dbReference>
<evidence type="ECO:0000256" key="3">
    <source>
        <dbReference type="ARBA" id="ARBA00022989"/>
    </source>
</evidence>
<dbReference type="NCBIfam" id="TIGR01352">
    <property type="entry name" value="tonB_Cterm"/>
    <property type="match status" value="1"/>
</dbReference>
<protein>
    <submittedName>
        <fullName evidence="6">TonB family protein</fullName>
    </submittedName>
</protein>
<proteinExistence type="predicted"/>
<evidence type="ECO:0000313" key="7">
    <source>
        <dbReference type="Proteomes" id="UP000557392"/>
    </source>
</evidence>
<evidence type="ECO:0000256" key="2">
    <source>
        <dbReference type="ARBA" id="ARBA00022692"/>
    </source>
</evidence>
<name>A0A7W6JRS8_9SPHN</name>
<evidence type="ECO:0000256" key="4">
    <source>
        <dbReference type="ARBA" id="ARBA00023136"/>
    </source>
</evidence>
<dbReference type="GO" id="GO:0055085">
    <property type="term" value="P:transmembrane transport"/>
    <property type="evidence" value="ECO:0007669"/>
    <property type="project" value="InterPro"/>
</dbReference>